<comment type="caution">
    <text evidence="2">The sequence shown here is derived from an EMBL/GenBank/DDBJ whole genome shotgun (WGS) entry which is preliminary data.</text>
</comment>
<organism evidence="2 3">
    <name type="scientific">Vagococcus salmoninarum</name>
    <dbReference type="NCBI Taxonomy" id="2739"/>
    <lineage>
        <taxon>Bacteria</taxon>
        <taxon>Bacillati</taxon>
        <taxon>Bacillota</taxon>
        <taxon>Bacilli</taxon>
        <taxon>Lactobacillales</taxon>
        <taxon>Enterococcaceae</taxon>
        <taxon>Vagococcus</taxon>
    </lineage>
</organism>
<dbReference type="AlphaFoldDB" id="A0A429ZM17"/>
<dbReference type="RefSeq" id="WP_126780353.1">
    <property type="nucleotide sequence ID" value="NZ_NGJU01000013.1"/>
</dbReference>
<protein>
    <submittedName>
        <fullName evidence="2">Acyl-CoA synthetase</fullName>
    </submittedName>
</protein>
<dbReference type="Proteomes" id="UP000287239">
    <property type="component" value="Unassembled WGS sequence"/>
</dbReference>
<feature type="domain" description="DUF4387" evidence="1">
    <location>
        <begin position="4"/>
        <end position="100"/>
    </location>
</feature>
<evidence type="ECO:0000313" key="2">
    <source>
        <dbReference type="EMBL" id="RST94706.1"/>
    </source>
</evidence>
<dbReference type="EMBL" id="NGJU01000013">
    <property type="protein sequence ID" value="RST94706.1"/>
    <property type="molecule type" value="Genomic_DNA"/>
</dbReference>
<dbReference type="InterPro" id="IPR025496">
    <property type="entry name" value="DUF4387"/>
</dbReference>
<accession>A0A429ZM17</accession>
<reference evidence="2 3" key="1">
    <citation type="submission" date="2017-05" db="EMBL/GenBank/DDBJ databases">
        <title>Vagococcus spp. assemblies.</title>
        <authorList>
            <person name="Gulvik C.A."/>
        </authorList>
    </citation>
    <scope>NUCLEOTIDE SEQUENCE [LARGE SCALE GENOMIC DNA]</scope>
    <source>
        <strain evidence="2 3">NCFB 2777</strain>
    </source>
</reference>
<sequence>MKPLKEIAQVIRSKNSGPFEITFDIIFKSLADYQQFLESGALTPGIVAELYQAPEEDIITFEGFEAARGLKITLPRPWQQGSIGESDMHGSQQYALLLDIQVPWS</sequence>
<dbReference type="GeneID" id="98568543"/>
<proteinExistence type="predicted"/>
<keyword evidence="3" id="KW-1185">Reference proteome</keyword>
<name>A0A429ZM17_9ENTE</name>
<dbReference type="Pfam" id="PF14330">
    <property type="entry name" value="DUF4387"/>
    <property type="match status" value="1"/>
</dbReference>
<evidence type="ECO:0000313" key="3">
    <source>
        <dbReference type="Proteomes" id="UP000287239"/>
    </source>
</evidence>
<dbReference type="OrthoDB" id="9796125at2"/>
<gene>
    <name evidence="2" type="ORF">CBF35_09185</name>
</gene>
<evidence type="ECO:0000259" key="1">
    <source>
        <dbReference type="Pfam" id="PF14330"/>
    </source>
</evidence>